<dbReference type="Pfam" id="PF00067">
    <property type="entry name" value="p450"/>
    <property type="match status" value="1"/>
</dbReference>
<evidence type="ECO:0000313" key="16">
    <source>
        <dbReference type="EMBL" id="NOV43870.1"/>
    </source>
</evidence>
<evidence type="ECO:0000256" key="13">
    <source>
        <dbReference type="ARBA" id="ARBA00023136"/>
    </source>
</evidence>
<dbReference type="EMBL" id="GIIL01000144">
    <property type="protein sequence ID" value="NOV43870.1"/>
    <property type="molecule type" value="Transcribed_RNA"/>
</dbReference>
<keyword evidence="11 14" id="KW-0408">Iron</keyword>
<keyword evidence="10 15" id="KW-0560">Oxidoreductase</keyword>
<evidence type="ECO:0000256" key="1">
    <source>
        <dbReference type="ARBA" id="ARBA00001971"/>
    </source>
</evidence>
<dbReference type="InterPro" id="IPR017972">
    <property type="entry name" value="Cyt_P450_CS"/>
</dbReference>
<comment type="cofactor">
    <cofactor evidence="1 14">
        <name>heme</name>
        <dbReference type="ChEBI" id="CHEBI:30413"/>
    </cofactor>
</comment>
<keyword evidence="12 15" id="KW-0503">Monooxygenase</keyword>
<reference evidence="16" key="1">
    <citation type="submission" date="2020-03" db="EMBL/GenBank/DDBJ databases">
        <title>Transcriptomic Profiling of the Digestive Tract of the Rat Flea, Xenopsylla cheopis, Following Blood Feeding and Infection with Yersinia pestis.</title>
        <authorList>
            <person name="Bland D.M."/>
            <person name="Martens C.A."/>
            <person name="Virtaneva K."/>
            <person name="Kanakabandi K."/>
            <person name="Long D."/>
            <person name="Rosenke R."/>
            <person name="Saturday G.A."/>
            <person name="Hoyt F.H."/>
            <person name="Bruno D.P."/>
            <person name="Ribeiro J.M.C."/>
            <person name="Hinnebusch J."/>
        </authorList>
    </citation>
    <scope>NUCLEOTIDE SEQUENCE</scope>
</reference>
<protein>
    <submittedName>
        <fullName evidence="16">Putative cytochrome</fullName>
    </submittedName>
</protein>
<dbReference type="InterPro" id="IPR002403">
    <property type="entry name" value="Cyt_P450_E_grp-IV"/>
</dbReference>
<evidence type="ECO:0000256" key="6">
    <source>
        <dbReference type="ARBA" id="ARBA00022617"/>
    </source>
</evidence>
<evidence type="ECO:0000256" key="2">
    <source>
        <dbReference type="ARBA" id="ARBA00003690"/>
    </source>
</evidence>
<evidence type="ECO:0000256" key="4">
    <source>
        <dbReference type="ARBA" id="ARBA00004406"/>
    </source>
</evidence>
<evidence type="ECO:0000256" key="8">
    <source>
        <dbReference type="ARBA" id="ARBA00022824"/>
    </source>
</evidence>
<name>A0A6M2DE09_XENCH</name>
<feature type="binding site" description="axial binding residue" evidence="14">
    <location>
        <position position="444"/>
    </location>
    <ligand>
        <name>heme</name>
        <dbReference type="ChEBI" id="CHEBI:30413"/>
    </ligand>
    <ligandPart>
        <name>Fe</name>
        <dbReference type="ChEBI" id="CHEBI:18248"/>
    </ligandPart>
</feature>
<keyword evidence="7 14" id="KW-0479">Metal-binding</keyword>
<evidence type="ECO:0000256" key="11">
    <source>
        <dbReference type="ARBA" id="ARBA00023004"/>
    </source>
</evidence>
<dbReference type="AlphaFoldDB" id="A0A6M2DE09"/>
<comment type="similarity">
    <text evidence="5 15">Belongs to the cytochrome P450 family.</text>
</comment>
<keyword evidence="6 14" id="KW-0349">Heme</keyword>
<evidence type="ECO:0000256" key="10">
    <source>
        <dbReference type="ARBA" id="ARBA00023002"/>
    </source>
</evidence>
<evidence type="ECO:0000256" key="15">
    <source>
        <dbReference type="RuleBase" id="RU000461"/>
    </source>
</evidence>
<dbReference type="SUPFAM" id="SSF48264">
    <property type="entry name" value="Cytochrome P450"/>
    <property type="match status" value="1"/>
</dbReference>
<keyword evidence="13" id="KW-0472">Membrane</keyword>
<organism evidence="16">
    <name type="scientific">Xenopsylla cheopis</name>
    <name type="common">Oriental rat flea</name>
    <name type="synonym">Pulex cheopis</name>
    <dbReference type="NCBI Taxonomy" id="163159"/>
    <lineage>
        <taxon>Eukaryota</taxon>
        <taxon>Metazoa</taxon>
        <taxon>Ecdysozoa</taxon>
        <taxon>Arthropoda</taxon>
        <taxon>Hexapoda</taxon>
        <taxon>Insecta</taxon>
        <taxon>Pterygota</taxon>
        <taxon>Neoptera</taxon>
        <taxon>Endopterygota</taxon>
        <taxon>Siphonaptera</taxon>
        <taxon>Pulicidae</taxon>
        <taxon>Xenopsyllinae</taxon>
        <taxon>Xenopsylla</taxon>
    </lineage>
</organism>
<evidence type="ECO:0000256" key="12">
    <source>
        <dbReference type="ARBA" id="ARBA00023033"/>
    </source>
</evidence>
<dbReference type="PANTHER" id="PTHR24292:SF54">
    <property type="entry name" value="CYP9F3-RELATED"/>
    <property type="match status" value="1"/>
</dbReference>
<evidence type="ECO:0000256" key="14">
    <source>
        <dbReference type="PIRSR" id="PIRSR602403-1"/>
    </source>
</evidence>
<evidence type="ECO:0000256" key="9">
    <source>
        <dbReference type="ARBA" id="ARBA00022848"/>
    </source>
</evidence>
<evidence type="ECO:0000256" key="7">
    <source>
        <dbReference type="ARBA" id="ARBA00022723"/>
    </source>
</evidence>
<keyword evidence="8" id="KW-0256">Endoplasmic reticulum</keyword>
<dbReference type="PANTHER" id="PTHR24292">
    <property type="entry name" value="CYTOCHROME P450"/>
    <property type="match status" value="1"/>
</dbReference>
<dbReference type="GO" id="GO:0005506">
    <property type="term" value="F:iron ion binding"/>
    <property type="evidence" value="ECO:0007669"/>
    <property type="project" value="InterPro"/>
</dbReference>
<accession>A0A6M2DE09</accession>
<dbReference type="InterPro" id="IPR001128">
    <property type="entry name" value="Cyt_P450"/>
</dbReference>
<evidence type="ECO:0000256" key="3">
    <source>
        <dbReference type="ARBA" id="ARBA00004174"/>
    </source>
</evidence>
<dbReference type="GO" id="GO:0016705">
    <property type="term" value="F:oxidoreductase activity, acting on paired donors, with incorporation or reduction of molecular oxygen"/>
    <property type="evidence" value="ECO:0007669"/>
    <property type="project" value="InterPro"/>
</dbReference>
<dbReference type="PROSITE" id="PS00086">
    <property type="entry name" value="CYTOCHROME_P450"/>
    <property type="match status" value="1"/>
</dbReference>
<dbReference type="PRINTS" id="PR00385">
    <property type="entry name" value="P450"/>
</dbReference>
<dbReference type="InterPro" id="IPR050476">
    <property type="entry name" value="Insect_CytP450_Detox"/>
</dbReference>
<comment type="function">
    <text evidence="2">May be involved in the metabolism of insect hormones and in the breakdown of synthetic insecticides.</text>
</comment>
<comment type="subcellular location">
    <subcellularLocation>
        <location evidence="4">Endoplasmic reticulum membrane</location>
        <topology evidence="4">Peripheral membrane protein</topology>
    </subcellularLocation>
    <subcellularLocation>
        <location evidence="3">Microsome membrane</location>
        <topology evidence="3">Peripheral membrane protein</topology>
    </subcellularLocation>
</comment>
<dbReference type="InterPro" id="IPR036396">
    <property type="entry name" value="Cyt_P450_sf"/>
</dbReference>
<dbReference type="GO" id="GO:0020037">
    <property type="term" value="F:heme binding"/>
    <property type="evidence" value="ECO:0007669"/>
    <property type="project" value="InterPro"/>
</dbReference>
<proteinExistence type="inferred from homology"/>
<dbReference type="Gene3D" id="1.10.630.10">
    <property type="entry name" value="Cytochrome P450"/>
    <property type="match status" value="1"/>
</dbReference>
<evidence type="ECO:0000256" key="5">
    <source>
        <dbReference type="ARBA" id="ARBA00010617"/>
    </source>
</evidence>
<dbReference type="FunFam" id="1.10.630.10:FF:000042">
    <property type="entry name" value="Cytochrome P450"/>
    <property type="match status" value="1"/>
</dbReference>
<dbReference type="CDD" id="cd11056">
    <property type="entry name" value="CYP6-like"/>
    <property type="match status" value="1"/>
</dbReference>
<sequence>MWITLIATAITVAYFYIKWKIGHWSRKNLKSHTGDNFFRDFYNNLTLSENFSVVLDSYYKRFRNESFFGAFAFLRPALTLVDLDAVKTVLTTEFNSFQKNDFEINEELEVLLATNPFALSGAKWKRSRNQVTPAFTSGRMKAMFPLMIDVAHRLTKYIENHKDATTSTGLDAKDLSEKFAMDNVATCAFGIDAESFTNPNSDFIRLGRKLFETTTANMIKFLIIFLFPWLTKILRIRFVPKETSDWMVAVINQNVEYREKHNVSRDDFLQGMMNLRNKKNIDYQPLTNLEMTGHSLSFLTDGFETSSGALAFAIYAVAHNQDVQENLRREIADVLDKYDGNLTYDALMEMSYLDRIIFETLRKYPPLMVMQKKCTQQCTLQGKDNALIAMEPGDSIMIPVLSIHHDPEHYPDPERFDPDRFTESEKSSRHSYAFLGFGGGPRICLGMRFALQQIKVALLHIVMNFELSVASKTKEPLKLDKKAFLYKAEGGLWINFKKLN</sequence>
<dbReference type="GO" id="GO:0004497">
    <property type="term" value="F:monooxygenase activity"/>
    <property type="evidence" value="ECO:0007669"/>
    <property type="project" value="UniProtKB-KW"/>
</dbReference>
<dbReference type="PRINTS" id="PR00465">
    <property type="entry name" value="EP450IV"/>
</dbReference>
<keyword evidence="9" id="KW-0492">Microsome</keyword>
<dbReference type="GO" id="GO:0005789">
    <property type="term" value="C:endoplasmic reticulum membrane"/>
    <property type="evidence" value="ECO:0007669"/>
    <property type="project" value="UniProtKB-SubCell"/>
</dbReference>